<comment type="caution">
    <text evidence="1">The sequence shown here is derived from an EMBL/GenBank/DDBJ whole genome shotgun (WGS) entry which is preliminary data.</text>
</comment>
<keyword evidence="2" id="KW-1185">Reference proteome</keyword>
<reference evidence="1 2" key="1">
    <citation type="submission" date="2023-09" db="EMBL/GenBank/DDBJ databases">
        <authorList>
            <person name="Wang M."/>
        </authorList>
    </citation>
    <scope>NUCLEOTIDE SEQUENCE [LARGE SCALE GENOMIC DNA]</scope>
    <source>
        <strain evidence="1">GT-2023</strain>
        <tissue evidence="1">Liver</tissue>
    </source>
</reference>
<sequence>MQQASLFTQRDTSDLYKSTELLSYSEFEPSLQTSAESPYQASVGFYYCALILDHLLRSSSLQYSAMQTNKCL</sequence>
<protein>
    <submittedName>
        <fullName evidence="1">Uncharacterized protein</fullName>
    </submittedName>
</protein>
<name>A0ABR3L2B8_9TELE</name>
<gene>
    <name evidence="1" type="ORF">QQF64_034614</name>
</gene>
<accession>A0ABR3L2B8</accession>
<dbReference type="EMBL" id="JAYMGO010000228">
    <property type="protein sequence ID" value="KAL1246535.1"/>
    <property type="molecule type" value="Genomic_DNA"/>
</dbReference>
<evidence type="ECO:0000313" key="2">
    <source>
        <dbReference type="Proteomes" id="UP001558613"/>
    </source>
</evidence>
<dbReference type="Proteomes" id="UP001558613">
    <property type="component" value="Unassembled WGS sequence"/>
</dbReference>
<evidence type="ECO:0000313" key="1">
    <source>
        <dbReference type="EMBL" id="KAL1246535.1"/>
    </source>
</evidence>
<proteinExistence type="predicted"/>
<organism evidence="1 2">
    <name type="scientific">Cirrhinus molitorella</name>
    <name type="common">mud carp</name>
    <dbReference type="NCBI Taxonomy" id="172907"/>
    <lineage>
        <taxon>Eukaryota</taxon>
        <taxon>Metazoa</taxon>
        <taxon>Chordata</taxon>
        <taxon>Craniata</taxon>
        <taxon>Vertebrata</taxon>
        <taxon>Euteleostomi</taxon>
        <taxon>Actinopterygii</taxon>
        <taxon>Neopterygii</taxon>
        <taxon>Teleostei</taxon>
        <taxon>Ostariophysi</taxon>
        <taxon>Cypriniformes</taxon>
        <taxon>Cyprinidae</taxon>
        <taxon>Labeoninae</taxon>
        <taxon>Labeonini</taxon>
        <taxon>Cirrhinus</taxon>
    </lineage>
</organism>